<evidence type="ECO:0000313" key="1">
    <source>
        <dbReference type="EMBL" id="TMR02239.1"/>
    </source>
</evidence>
<dbReference type="AlphaFoldDB" id="A0A5C4JE72"/>
<dbReference type="InterPro" id="IPR001387">
    <property type="entry name" value="Cro/C1-type_HTH"/>
</dbReference>
<comment type="caution">
    <text evidence="1">The sequence shown here is derived from an EMBL/GenBank/DDBJ whole genome shotgun (WGS) entry which is preliminary data.</text>
</comment>
<protein>
    <submittedName>
        <fullName evidence="1">Transcriptional regulator</fullName>
    </submittedName>
</protein>
<dbReference type="CDD" id="cd00093">
    <property type="entry name" value="HTH_XRE"/>
    <property type="match status" value="1"/>
</dbReference>
<gene>
    <name evidence="1" type="ORF">ETD83_13120</name>
</gene>
<dbReference type="OrthoDB" id="3690688at2"/>
<accession>A0A5C4JE72</accession>
<reference evidence="1 2" key="1">
    <citation type="submission" date="2019-05" db="EMBL/GenBank/DDBJ databases">
        <title>Draft genome sequence of Actinomadura sp. 14C53.</title>
        <authorList>
            <person name="Saricaoglu S."/>
            <person name="Isik K."/>
        </authorList>
    </citation>
    <scope>NUCLEOTIDE SEQUENCE [LARGE SCALE GENOMIC DNA]</scope>
    <source>
        <strain evidence="1 2">14C53</strain>
    </source>
</reference>
<organism evidence="1 2">
    <name type="scientific">Actinomadura soli</name>
    <dbReference type="NCBI Taxonomy" id="2508997"/>
    <lineage>
        <taxon>Bacteria</taxon>
        <taxon>Bacillati</taxon>
        <taxon>Actinomycetota</taxon>
        <taxon>Actinomycetes</taxon>
        <taxon>Streptosporangiales</taxon>
        <taxon>Thermomonosporaceae</taxon>
        <taxon>Actinomadura</taxon>
    </lineage>
</organism>
<name>A0A5C4JE72_9ACTN</name>
<evidence type="ECO:0000313" key="2">
    <source>
        <dbReference type="Proteomes" id="UP000309174"/>
    </source>
</evidence>
<dbReference type="EMBL" id="VCKW01000053">
    <property type="protein sequence ID" value="TMR02239.1"/>
    <property type="molecule type" value="Genomic_DNA"/>
</dbReference>
<dbReference type="Proteomes" id="UP000309174">
    <property type="component" value="Unassembled WGS sequence"/>
</dbReference>
<keyword evidence="2" id="KW-1185">Reference proteome</keyword>
<sequence length="88" mass="9496">MRSFPTLTENESPRIVPTGPFDQALKAAIGASGLSLEALSRRLKALGSPVSVACLSHWQRGRNRPERADSLKAVRALEEILDCPAIPC</sequence>
<proteinExistence type="predicted"/>